<evidence type="ECO:0000313" key="1">
    <source>
        <dbReference type="EMBL" id="STZ67666.1"/>
    </source>
</evidence>
<dbReference type="EMBL" id="UGQW01000002">
    <property type="protein sequence ID" value="STZ67666.1"/>
    <property type="molecule type" value="Genomic_DNA"/>
</dbReference>
<proteinExistence type="predicted"/>
<dbReference type="Gene3D" id="3.90.930.1">
    <property type="match status" value="1"/>
</dbReference>
<organism evidence="1 2">
    <name type="scientific">Neisseria elongata</name>
    <dbReference type="NCBI Taxonomy" id="495"/>
    <lineage>
        <taxon>Bacteria</taxon>
        <taxon>Pseudomonadati</taxon>
        <taxon>Pseudomonadota</taxon>
        <taxon>Betaproteobacteria</taxon>
        <taxon>Neisseriales</taxon>
        <taxon>Neisseriaceae</taxon>
        <taxon>Neisseria</taxon>
    </lineage>
</organism>
<protein>
    <recommendedName>
        <fullName evidence="3">Lipoprotein</fullName>
    </recommendedName>
</protein>
<evidence type="ECO:0008006" key="3">
    <source>
        <dbReference type="Google" id="ProtNLM"/>
    </source>
</evidence>
<name>A0A378TXN9_NEIEL</name>
<gene>
    <name evidence="1" type="ORF">NCTC10660_01150</name>
</gene>
<accession>A0A378TXN9</accession>
<reference evidence="1 2" key="1">
    <citation type="submission" date="2018-06" db="EMBL/GenBank/DDBJ databases">
        <authorList>
            <consortium name="Pathogen Informatics"/>
            <person name="Doyle S."/>
        </authorList>
    </citation>
    <scope>NUCLEOTIDE SEQUENCE [LARGE SCALE GENOMIC DNA]</scope>
    <source>
        <strain evidence="1 2">NCTC10660</strain>
    </source>
</reference>
<sequence length="251" mass="28434">MNIKTLLPTLTAAVLLSACGSIVPKPQTDLFTIAKFESENTIVSQISNPEREIIAYYDNNHRESAKPAKGGYYRMLLGRTAEGRAVIQDFYQDNGARQISPIIIPDDTKLKLSTPLEIGLNGKMAFYSRKGRLQSIGLYENGHIVEEWTYDLKDRLISHNYGTQRSSSHAVYGENGKLLHHFKYQQNTGIESKFYRPDGSLMYTFRHDKATDKTSVVDAHGNPASQELQDEAERFLRPRMDELDKLAESDE</sequence>
<dbReference type="PROSITE" id="PS51257">
    <property type="entry name" value="PROKAR_LIPOPROTEIN"/>
    <property type="match status" value="1"/>
</dbReference>
<evidence type="ECO:0000313" key="2">
    <source>
        <dbReference type="Proteomes" id="UP000254927"/>
    </source>
</evidence>
<dbReference type="RefSeq" id="WP_074897226.1">
    <property type="nucleotide sequence ID" value="NZ_CP031252.1"/>
</dbReference>
<dbReference type="GeneID" id="93352133"/>
<dbReference type="AlphaFoldDB" id="A0A378TXN9"/>
<dbReference type="Proteomes" id="UP000254927">
    <property type="component" value="Unassembled WGS sequence"/>
</dbReference>